<dbReference type="GO" id="GO:0009976">
    <property type="term" value="F:tocopherol cyclase activity"/>
    <property type="evidence" value="ECO:0007669"/>
    <property type="project" value="InterPro"/>
</dbReference>
<dbReference type="AlphaFoldDB" id="A0A167Q5C3"/>
<dbReference type="PANTHER" id="PTHR35309:SF4">
    <property type="entry name" value="TOCOPHEROL CYCLASE"/>
    <property type="match status" value="1"/>
</dbReference>
<evidence type="ECO:0000313" key="2">
    <source>
        <dbReference type="Proteomes" id="UP000076738"/>
    </source>
</evidence>
<dbReference type="InterPro" id="IPR025893">
    <property type="entry name" value="Tocopherol_cyclase"/>
</dbReference>
<organism evidence="1 2">
    <name type="scientific">Calocera viscosa (strain TUFC12733)</name>
    <dbReference type="NCBI Taxonomy" id="1330018"/>
    <lineage>
        <taxon>Eukaryota</taxon>
        <taxon>Fungi</taxon>
        <taxon>Dikarya</taxon>
        <taxon>Basidiomycota</taxon>
        <taxon>Agaricomycotina</taxon>
        <taxon>Dacrymycetes</taxon>
        <taxon>Dacrymycetales</taxon>
        <taxon>Dacrymycetaceae</taxon>
        <taxon>Calocera</taxon>
    </lineage>
</organism>
<keyword evidence="2" id="KW-1185">Reference proteome</keyword>
<evidence type="ECO:0008006" key="3">
    <source>
        <dbReference type="Google" id="ProtNLM"/>
    </source>
</evidence>
<reference evidence="1 2" key="1">
    <citation type="journal article" date="2016" name="Mol. Biol. Evol.">
        <title>Comparative Genomics of Early-Diverging Mushroom-Forming Fungi Provides Insights into the Origins of Lignocellulose Decay Capabilities.</title>
        <authorList>
            <person name="Nagy L.G."/>
            <person name="Riley R."/>
            <person name="Tritt A."/>
            <person name="Adam C."/>
            <person name="Daum C."/>
            <person name="Floudas D."/>
            <person name="Sun H."/>
            <person name="Yadav J.S."/>
            <person name="Pangilinan J."/>
            <person name="Larsson K.H."/>
            <person name="Matsuura K."/>
            <person name="Barry K."/>
            <person name="Labutti K."/>
            <person name="Kuo R."/>
            <person name="Ohm R.A."/>
            <person name="Bhattacharya S.S."/>
            <person name="Shirouzu T."/>
            <person name="Yoshinaga Y."/>
            <person name="Martin F.M."/>
            <person name="Grigoriev I.V."/>
            <person name="Hibbett D.S."/>
        </authorList>
    </citation>
    <scope>NUCLEOTIDE SEQUENCE [LARGE SCALE GENOMIC DNA]</scope>
    <source>
        <strain evidence="1 2">TUFC12733</strain>
    </source>
</reference>
<dbReference type="EMBL" id="KV417272">
    <property type="protein sequence ID" value="KZO99428.1"/>
    <property type="molecule type" value="Genomic_DNA"/>
</dbReference>
<name>A0A167Q5C3_CALVF</name>
<protein>
    <recommendedName>
        <fullName evidence="3">AttH domain-containing protein</fullName>
    </recommendedName>
</protein>
<proteinExistence type="predicted"/>
<sequence length="396" mass="44211">MFRPLLRLLRLPFIVLPELLAVLLDLLLPRSLSRRLLPQEDHYAPHASAGFEGWYTRVALEGGGNVVCIVCHVREAEGERPAYVHFSYTPGPAEGKALGKCVYDMFPPRIEQALLPRSEGSPHQPFALLAPGYAEFSRSEEGISAYFHLPGGLYAKLTIGELEPLKEGVGEELTTPEGRWARLGEGLPLHWHVLTLGGRAGLEIWRTRVEEEGEGKVGLLLRAEGVAHCEKNWGLTFPRGWIWSQAFSTNKDSSPGASFALAGGKILGQRAHMVLFRSPSTGRKWDFRPPWTLLLFGKGVTIAEHVDKEANELLLEVCDLSRKLVIRVRAQEPREAWLPVHCPLRVGHRIFASETFTAAATVDASERRGALWSGRWEWVETRQFADVAFELGGDYR</sequence>
<dbReference type="Proteomes" id="UP000076738">
    <property type="component" value="Unassembled WGS sequence"/>
</dbReference>
<accession>A0A167Q5C3</accession>
<evidence type="ECO:0000313" key="1">
    <source>
        <dbReference type="EMBL" id="KZO99428.1"/>
    </source>
</evidence>
<gene>
    <name evidence="1" type="ORF">CALVIDRAFT_380763</name>
</gene>
<dbReference type="OrthoDB" id="5421239at2759"/>
<dbReference type="PANTHER" id="PTHR35309">
    <property type="match status" value="1"/>
</dbReference>